<dbReference type="OrthoDB" id="9791132at2"/>
<keyword evidence="6" id="KW-0961">Cell wall biogenesis/degradation</keyword>
<evidence type="ECO:0000313" key="12">
    <source>
        <dbReference type="Proteomes" id="UP000046155"/>
    </source>
</evidence>
<evidence type="ECO:0000256" key="1">
    <source>
        <dbReference type="ARBA" id="ARBA00007164"/>
    </source>
</evidence>
<comment type="similarity">
    <text evidence="1 9">Belongs to the peptidase S11 family.</text>
</comment>
<evidence type="ECO:0000256" key="9">
    <source>
        <dbReference type="RuleBase" id="RU004016"/>
    </source>
</evidence>
<protein>
    <submittedName>
        <fullName evidence="11">D-alanyl-D-alanine carboxypeptidase</fullName>
        <ecNumber evidence="11">3.4.16.4</ecNumber>
    </submittedName>
</protein>
<sequence>MGSFFVKEKFNVNTSLDEYDSKYIYVENRTSKSEVIKKNHKVKTCPASLTKIMTTIVALEHIEDLSTIAPVDVDTYKEMVNNNSSMAGFYGKEQTTYRDLLYGTILSSGGEAANSLAINIAGSVENFVKLMNNKASELGLHDTHFVNPEGLHDKNQYTTAYDMAKLLDYALDNGHFRAIFTKETFNTTSTLDHPGGIVLQSTVLSKLHEVPQNGFKIIGGKSGTTYQAGQCWATLAIKDDVEYIAIVMGAELEDIKNPDNKHIKDTIKIYENL</sequence>
<keyword evidence="3 11" id="KW-0378">Hydrolase</keyword>
<dbReference type="GO" id="GO:0009252">
    <property type="term" value="P:peptidoglycan biosynthetic process"/>
    <property type="evidence" value="ECO:0007669"/>
    <property type="project" value="UniProtKB-KW"/>
</dbReference>
<keyword evidence="4" id="KW-0133">Cell shape</keyword>
<dbReference type="GO" id="GO:0006508">
    <property type="term" value="P:proteolysis"/>
    <property type="evidence" value="ECO:0007669"/>
    <property type="project" value="InterPro"/>
</dbReference>
<dbReference type="Pfam" id="PF00768">
    <property type="entry name" value="Peptidase_S11"/>
    <property type="match status" value="1"/>
</dbReference>
<gene>
    <name evidence="11" type="ORF">SSCH_2400002</name>
</gene>
<dbReference type="PANTHER" id="PTHR21581:SF6">
    <property type="entry name" value="TRAFFICKING PROTEIN PARTICLE COMPLEX SUBUNIT 12"/>
    <property type="match status" value="1"/>
</dbReference>
<dbReference type="GO" id="GO:0008360">
    <property type="term" value="P:regulation of cell shape"/>
    <property type="evidence" value="ECO:0007669"/>
    <property type="project" value="UniProtKB-KW"/>
</dbReference>
<dbReference type="GO" id="GO:0009002">
    <property type="term" value="F:serine-type D-Ala-D-Ala carboxypeptidase activity"/>
    <property type="evidence" value="ECO:0007669"/>
    <property type="project" value="UniProtKB-EC"/>
</dbReference>
<organism evidence="11 12">
    <name type="scientific">Syntrophaceticus schinkii</name>
    <dbReference type="NCBI Taxonomy" id="499207"/>
    <lineage>
        <taxon>Bacteria</taxon>
        <taxon>Bacillati</taxon>
        <taxon>Bacillota</taxon>
        <taxon>Clostridia</taxon>
        <taxon>Thermoanaerobacterales</taxon>
        <taxon>Thermoanaerobacterales Family III. Incertae Sedis</taxon>
        <taxon>Syntrophaceticus</taxon>
    </lineage>
</organism>
<feature type="active site" evidence="7">
    <location>
        <position position="108"/>
    </location>
</feature>
<keyword evidence="11" id="KW-0645">Protease</keyword>
<evidence type="ECO:0000256" key="5">
    <source>
        <dbReference type="ARBA" id="ARBA00022984"/>
    </source>
</evidence>
<evidence type="ECO:0000256" key="3">
    <source>
        <dbReference type="ARBA" id="ARBA00022801"/>
    </source>
</evidence>
<dbReference type="AlphaFoldDB" id="A0A0B7ML79"/>
<evidence type="ECO:0000313" key="11">
    <source>
        <dbReference type="EMBL" id="CEO88706.1"/>
    </source>
</evidence>
<evidence type="ECO:0000256" key="4">
    <source>
        <dbReference type="ARBA" id="ARBA00022960"/>
    </source>
</evidence>
<feature type="active site" description="Proton acceptor" evidence="7">
    <location>
        <position position="51"/>
    </location>
</feature>
<accession>A0A0B7ML79</accession>
<feature type="binding site" evidence="8">
    <location>
        <position position="221"/>
    </location>
    <ligand>
        <name>substrate</name>
    </ligand>
</feature>
<dbReference type="GO" id="GO:0071555">
    <property type="term" value="P:cell wall organization"/>
    <property type="evidence" value="ECO:0007669"/>
    <property type="project" value="UniProtKB-KW"/>
</dbReference>
<dbReference type="Proteomes" id="UP000046155">
    <property type="component" value="Unassembled WGS sequence"/>
</dbReference>
<keyword evidence="5" id="KW-0573">Peptidoglycan synthesis</keyword>
<dbReference type="SUPFAM" id="SSF56601">
    <property type="entry name" value="beta-lactamase/transpeptidase-like"/>
    <property type="match status" value="1"/>
</dbReference>
<dbReference type="PANTHER" id="PTHR21581">
    <property type="entry name" value="D-ALANYL-D-ALANINE CARBOXYPEPTIDASE"/>
    <property type="match status" value="1"/>
</dbReference>
<evidence type="ECO:0000256" key="6">
    <source>
        <dbReference type="ARBA" id="ARBA00023316"/>
    </source>
</evidence>
<keyword evidence="11" id="KW-0121">Carboxypeptidase</keyword>
<dbReference type="EMBL" id="CDRZ01000158">
    <property type="protein sequence ID" value="CEO88706.1"/>
    <property type="molecule type" value="Genomic_DNA"/>
</dbReference>
<keyword evidence="12" id="KW-1185">Reference proteome</keyword>
<feature type="active site" description="Acyl-ester intermediate" evidence="7">
    <location>
        <position position="48"/>
    </location>
</feature>
<reference evidence="12" key="1">
    <citation type="submission" date="2015-01" db="EMBL/GenBank/DDBJ databases">
        <authorList>
            <person name="Manzoor Shahid"/>
            <person name="Zubair Saima"/>
        </authorList>
    </citation>
    <scope>NUCLEOTIDE SEQUENCE [LARGE SCALE GENOMIC DNA]</scope>
    <source>
        <strain evidence="12">Sp3</strain>
    </source>
</reference>
<evidence type="ECO:0000256" key="2">
    <source>
        <dbReference type="ARBA" id="ARBA00022729"/>
    </source>
</evidence>
<name>A0A0B7ML79_9FIRM</name>
<evidence type="ECO:0000256" key="7">
    <source>
        <dbReference type="PIRSR" id="PIRSR618044-1"/>
    </source>
</evidence>
<keyword evidence="2" id="KW-0732">Signal</keyword>
<evidence type="ECO:0000259" key="10">
    <source>
        <dbReference type="Pfam" id="PF00768"/>
    </source>
</evidence>
<dbReference type="Gene3D" id="3.40.710.10">
    <property type="entry name" value="DD-peptidase/beta-lactamase superfamily"/>
    <property type="match status" value="1"/>
</dbReference>
<evidence type="ECO:0000256" key="8">
    <source>
        <dbReference type="PIRSR" id="PIRSR618044-2"/>
    </source>
</evidence>
<dbReference type="InterPro" id="IPR001967">
    <property type="entry name" value="Peptidase_S11_N"/>
</dbReference>
<dbReference type="InterPro" id="IPR012338">
    <property type="entry name" value="Beta-lactam/transpept-like"/>
</dbReference>
<proteinExistence type="inferred from homology"/>
<dbReference type="InterPro" id="IPR018044">
    <property type="entry name" value="Peptidase_S11"/>
</dbReference>
<feature type="domain" description="Peptidase S11 D-alanyl-D-alanine carboxypeptidase A N-terminal" evidence="10">
    <location>
        <begin position="22"/>
        <end position="251"/>
    </location>
</feature>
<dbReference type="RefSeq" id="WP_044664812.1">
    <property type="nucleotide sequence ID" value="NZ_CDRZ01000158.1"/>
</dbReference>
<dbReference type="EC" id="3.4.16.4" evidence="11"/>
<dbReference type="PRINTS" id="PR00725">
    <property type="entry name" value="DADACBPTASE1"/>
</dbReference>